<evidence type="ECO:0000256" key="7">
    <source>
        <dbReference type="SAM" id="Phobius"/>
    </source>
</evidence>
<keyword evidence="2" id="KW-1003">Cell membrane</keyword>
<evidence type="ECO:0000256" key="6">
    <source>
        <dbReference type="SAM" id="MobiDB-lite"/>
    </source>
</evidence>
<dbReference type="GO" id="GO:0022857">
    <property type="term" value="F:transmembrane transporter activity"/>
    <property type="evidence" value="ECO:0007669"/>
    <property type="project" value="InterPro"/>
</dbReference>
<feature type="transmembrane region" description="Helical" evidence="7">
    <location>
        <begin position="207"/>
        <end position="227"/>
    </location>
</feature>
<dbReference type="PANTHER" id="PTHR42770:SF16">
    <property type="entry name" value="AMINO ACID PERMEASE"/>
    <property type="match status" value="1"/>
</dbReference>
<evidence type="ECO:0000256" key="5">
    <source>
        <dbReference type="ARBA" id="ARBA00023136"/>
    </source>
</evidence>
<comment type="subcellular location">
    <subcellularLocation>
        <location evidence="1">Cell membrane</location>
        <topology evidence="1">Multi-pass membrane protein</topology>
    </subcellularLocation>
</comment>
<feature type="transmembrane region" description="Helical" evidence="7">
    <location>
        <begin position="421"/>
        <end position="440"/>
    </location>
</feature>
<feature type="transmembrane region" description="Helical" evidence="7">
    <location>
        <begin position="282"/>
        <end position="302"/>
    </location>
</feature>
<feature type="transmembrane region" description="Helical" evidence="7">
    <location>
        <begin position="181"/>
        <end position="200"/>
    </location>
</feature>
<dbReference type="EMBL" id="SDPL01000003">
    <property type="protein sequence ID" value="RXZ51801.1"/>
    <property type="molecule type" value="Genomic_DNA"/>
</dbReference>
<dbReference type="Pfam" id="PF13520">
    <property type="entry name" value="AA_permease_2"/>
    <property type="match status" value="1"/>
</dbReference>
<evidence type="ECO:0000256" key="3">
    <source>
        <dbReference type="ARBA" id="ARBA00022692"/>
    </source>
</evidence>
<evidence type="ECO:0000313" key="9">
    <source>
        <dbReference type="Proteomes" id="UP000292881"/>
    </source>
</evidence>
<feature type="transmembrane region" description="Helical" evidence="7">
    <location>
        <begin position="68"/>
        <end position="92"/>
    </location>
</feature>
<feature type="transmembrane region" description="Helical" evidence="7">
    <location>
        <begin position="247"/>
        <end position="270"/>
    </location>
</feature>
<dbReference type="InterPro" id="IPR050367">
    <property type="entry name" value="APC_superfamily"/>
</dbReference>
<evidence type="ECO:0000256" key="1">
    <source>
        <dbReference type="ARBA" id="ARBA00004651"/>
    </source>
</evidence>
<feature type="transmembrane region" description="Helical" evidence="7">
    <location>
        <begin position="485"/>
        <end position="505"/>
    </location>
</feature>
<sequence>MPRRGQICTIDCAFAGSDADSAHSPRIVPTRSGRHSTKELLVTLDSSLLDDTPKAGGLKAAALGTWGVVFLVISAAAPLSVLAGVGPLAVLIGGVSAPLVYAIAGVVLAVFSIGFLFTARNLKPMGGFYTYIAVGLGKIVGLGAGFLAWASYNLLQIGLWGLFGVMAEGMLAQVFGIQMPWYVVAVIGAVLVFGLAAAGVDVGARVLGVLLVLETILLAILAFGILSQRAGDLGFATFAPENVFTPSMFAILGFGFAAFMGFESTVLYRNETRNPTRTIPRATYIAVAFLALFYTGTLWLVIQAFGDAAVQGVIAEDPAAFFFIAMGQYVGEWGVAVMFVLIVSSIFAGQLAFHNAINRYSFALSRDGILPPLFKRTNRTGSPWVAGLIQSVVAIAVVIAFGAAGLDPLTQLLILVNSPGVYGIITLQLLASVAVLIFILKNRQLERKWYVLPAAIFSIVSMTGLLAVLVATIDYLTAAGPAINAIILAVVPLILVGGAVYAMVLRSNRPDVYARIGGAEQPVGEPAGADEAGAQPVGSEHVEAR</sequence>
<proteinExistence type="predicted"/>
<dbReference type="GO" id="GO:0005886">
    <property type="term" value="C:plasma membrane"/>
    <property type="evidence" value="ECO:0007669"/>
    <property type="project" value="UniProtKB-SubCell"/>
</dbReference>
<gene>
    <name evidence="8" type="ORF">ESO86_00600</name>
</gene>
<feature type="transmembrane region" description="Helical" evidence="7">
    <location>
        <begin position="333"/>
        <end position="353"/>
    </location>
</feature>
<organism evidence="8 9">
    <name type="scientific">Agromyces binzhouensis</name>
    <dbReference type="NCBI Taxonomy" id="1817495"/>
    <lineage>
        <taxon>Bacteria</taxon>
        <taxon>Bacillati</taxon>
        <taxon>Actinomycetota</taxon>
        <taxon>Actinomycetes</taxon>
        <taxon>Micrococcales</taxon>
        <taxon>Microbacteriaceae</taxon>
        <taxon>Agromyces</taxon>
    </lineage>
</organism>
<evidence type="ECO:0000313" key="8">
    <source>
        <dbReference type="EMBL" id="RXZ51801.1"/>
    </source>
</evidence>
<dbReference type="Gene3D" id="1.20.1740.10">
    <property type="entry name" value="Amino acid/polyamine transporter I"/>
    <property type="match status" value="1"/>
</dbReference>
<keyword evidence="4 7" id="KW-1133">Transmembrane helix</keyword>
<protein>
    <submittedName>
        <fullName evidence="8">APC family permease</fullName>
    </submittedName>
</protein>
<dbReference type="OrthoDB" id="137613at2"/>
<feature type="transmembrane region" description="Helical" evidence="7">
    <location>
        <begin position="384"/>
        <end position="406"/>
    </location>
</feature>
<name>A0A4Q2JTR8_9MICO</name>
<keyword evidence="5 7" id="KW-0472">Membrane</keyword>
<accession>A0A4Q2JTR8</accession>
<feature type="transmembrane region" description="Helical" evidence="7">
    <location>
        <begin position="99"/>
        <end position="117"/>
    </location>
</feature>
<keyword evidence="9" id="KW-1185">Reference proteome</keyword>
<feature type="transmembrane region" description="Helical" evidence="7">
    <location>
        <begin position="449"/>
        <end position="473"/>
    </location>
</feature>
<keyword evidence="3 7" id="KW-0812">Transmembrane</keyword>
<reference evidence="8 9" key="1">
    <citation type="submission" date="2019-01" db="EMBL/GenBank/DDBJ databases">
        <authorList>
            <person name="Li J."/>
        </authorList>
    </citation>
    <scope>NUCLEOTIDE SEQUENCE [LARGE SCALE GENOMIC DNA]</scope>
    <source>
        <strain evidence="8 9">CGMCC 4.7180</strain>
    </source>
</reference>
<dbReference type="PANTHER" id="PTHR42770">
    <property type="entry name" value="AMINO ACID TRANSPORTER-RELATED"/>
    <property type="match status" value="1"/>
</dbReference>
<comment type="caution">
    <text evidence="8">The sequence shown here is derived from an EMBL/GenBank/DDBJ whole genome shotgun (WGS) entry which is preliminary data.</text>
</comment>
<evidence type="ECO:0000256" key="2">
    <source>
        <dbReference type="ARBA" id="ARBA00022475"/>
    </source>
</evidence>
<dbReference type="InterPro" id="IPR002293">
    <property type="entry name" value="AA/rel_permease1"/>
</dbReference>
<feature type="region of interest" description="Disordered" evidence="6">
    <location>
        <begin position="522"/>
        <end position="545"/>
    </location>
</feature>
<evidence type="ECO:0000256" key="4">
    <source>
        <dbReference type="ARBA" id="ARBA00022989"/>
    </source>
</evidence>
<dbReference type="Proteomes" id="UP000292881">
    <property type="component" value="Unassembled WGS sequence"/>
</dbReference>
<dbReference type="AlphaFoldDB" id="A0A4Q2JTR8"/>
<dbReference type="PIRSF" id="PIRSF006060">
    <property type="entry name" value="AA_transporter"/>
    <property type="match status" value="1"/>
</dbReference>